<name>A0A8S5RDF8_9VIRU</name>
<evidence type="ECO:0000313" key="2">
    <source>
        <dbReference type="EMBL" id="DAE29101.1"/>
    </source>
</evidence>
<accession>A0A8S5RDF8</accession>
<proteinExistence type="predicted"/>
<organism evidence="2">
    <name type="scientific">virus sp. ctx9V1</name>
    <dbReference type="NCBI Taxonomy" id="2828001"/>
    <lineage>
        <taxon>Viruses</taxon>
    </lineage>
</organism>
<protein>
    <submittedName>
        <fullName evidence="2">Uncharacterized protein</fullName>
    </submittedName>
</protein>
<dbReference type="EMBL" id="BK059093">
    <property type="protein sequence ID" value="DAE29101.1"/>
    <property type="molecule type" value="Genomic_DNA"/>
</dbReference>
<evidence type="ECO:0000256" key="1">
    <source>
        <dbReference type="SAM" id="MobiDB-lite"/>
    </source>
</evidence>
<sequence length="45" mass="4911">MSSLLSSIVYSLFFVLFSLPQRQQQQSFDPESGSSISSSGPIVDN</sequence>
<feature type="compositionally biased region" description="Low complexity" evidence="1">
    <location>
        <begin position="32"/>
        <end position="45"/>
    </location>
</feature>
<feature type="region of interest" description="Disordered" evidence="1">
    <location>
        <begin position="26"/>
        <end position="45"/>
    </location>
</feature>
<reference evidence="2" key="1">
    <citation type="journal article" date="2021" name="Proc. Natl. Acad. Sci. U.S.A.">
        <title>A Catalog of Tens of Thousands of Viruses from Human Metagenomes Reveals Hidden Associations with Chronic Diseases.</title>
        <authorList>
            <person name="Tisza M.J."/>
            <person name="Buck C.B."/>
        </authorList>
    </citation>
    <scope>NUCLEOTIDE SEQUENCE</scope>
    <source>
        <strain evidence="2">Ctx9V1</strain>
    </source>
</reference>